<organism evidence="1 2">
    <name type="scientific">Bauhinia variegata</name>
    <name type="common">Purple orchid tree</name>
    <name type="synonym">Phanera variegata</name>
    <dbReference type="NCBI Taxonomy" id="167791"/>
    <lineage>
        <taxon>Eukaryota</taxon>
        <taxon>Viridiplantae</taxon>
        <taxon>Streptophyta</taxon>
        <taxon>Embryophyta</taxon>
        <taxon>Tracheophyta</taxon>
        <taxon>Spermatophyta</taxon>
        <taxon>Magnoliopsida</taxon>
        <taxon>eudicotyledons</taxon>
        <taxon>Gunneridae</taxon>
        <taxon>Pentapetalae</taxon>
        <taxon>rosids</taxon>
        <taxon>fabids</taxon>
        <taxon>Fabales</taxon>
        <taxon>Fabaceae</taxon>
        <taxon>Cercidoideae</taxon>
        <taxon>Cercideae</taxon>
        <taxon>Bauhiniinae</taxon>
        <taxon>Bauhinia</taxon>
    </lineage>
</organism>
<dbReference type="EMBL" id="CM039438">
    <property type="protein sequence ID" value="KAI4301132.1"/>
    <property type="molecule type" value="Genomic_DNA"/>
</dbReference>
<protein>
    <submittedName>
        <fullName evidence="1">Uncharacterized protein</fullName>
    </submittedName>
</protein>
<accession>A0ACB9KUT9</accession>
<evidence type="ECO:0000313" key="2">
    <source>
        <dbReference type="Proteomes" id="UP000828941"/>
    </source>
</evidence>
<reference evidence="1 2" key="1">
    <citation type="journal article" date="2022" name="DNA Res.">
        <title>Chromosomal-level genome assembly of the orchid tree Bauhinia variegata (Leguminosae; Cercidoideae) supports the allotetraploid origin hypothesis of Bauhinia.</title>
        <authorList>
            <person name="Zhong Y."/>
            <person name="Chen Y."/>
            <person name="Zheng D."/>
            <person name="Pang J."/>
            <person name="Liu Y."/>
            <person name="Luo S."/>
            <person name="Meng S."/>
            <person name="Qian L."/>
            <person name="Wei D."/>
            <person name="Dai S."/>
            <person name="Zhou R."/>
        </authorList>
    </citation>
    <scope>NUCLEOTIDE SEQUENCE [LARGE SCALE GENOMIC DNA]</scope>
    <source>
        <strain evidence="1">BV-YZ2020</strain>
    </source>
</reference>
<proteinExistence type="predicted"/>
<name>A0ACB9KUT9_BAUVA</name>
<keyword evidence="2" id="KW-1185">Reference proteome</keyword>
<sequence>MGAQKSIPAGRGKVRIGVNFIEKLCCSHMLPPFSAHVSPFSLISGSLCMKHPNLFGRREMLDIGWHKGAHDSNLMIAYRKTRPQHLGQRSLTLQHSVSPEVGIHGIPMKNFSHSASGDVNLSQLSIGLDMNEPSTSNWNNTTSISFKHIHFTNNGGRSISRDLDGFLVTRSGYSSDNMITVKQESRFEEAKDDRFSHFSLQMEQGVAFLSNTTFNRFKFVVSKGVKLGPVFFSTWLTGGSIVGAISPYQAFAIGGPSSVRGYGEGSVGSGQSCLVSKSELTIPLKNTLEGVVFLDCGSDLGTSHRVPGNPALRKGKPGSGYGIGYGVRFKSQLAHVQVEYAINAFQQRTIYFGIRNPVL</sequence>
<dbReference type="Proteomes" id="UP000828941">
    <property type="component" value="Chromosome 13"/>
</dbReference>
<comment type="caution">
    <text evidence="1">The sequence shown here is derived from an EMBL/GenBank/DDBJ whole genome shotgun (WGS) entry which is preliminary data.</text>
</comment>
<gene>
    <name evidence="1" type="ORF">L6164_034444</name>
</gene>
<evidence type="ECO:0000313" key="1">
    <source>
        <dbReference type="EMBL" id="KAI4301132.1"/>
    </source>
</evidence>